<dbReference type="Proteomes" id="UP000254707">
    <property type="component" value="Unassembled WGS sequence"/>
</dbReference>
<evidence type="ECO:0000313" key="2">
    <source>
        <dbReference type="Proteomes" id="UP000254707"/>
    </source>
</evidence>
<dbReference type="EMBL" id="UHED01000001">
    <property type="protein sequence ID" value="SUM84686.1"/>
    <property type="molecule type" value="Genomic_DNA"/>
</dbReference>
<evidence type="ECO:0008006" key="3">
    <source>
        <dbReference type="Google" id="ProtNLM"/>
    </source>
</evidence>
<sequence>MIENKESFRLLYQAISELAAEMGDNQFETKSISLIFLDLDIEHEYFDKLFLAFIQYVSRHKGEAISYKNLLALIEDKMPRDLSLHIKHKIIIGFANNYLPELKPIADDIKSAIYNQVNKEIDLE</sequence>
<accession>A0A380HNZ6</accession>
<gene>
    <name evidence="1" type="ORF">NCTC7688_02633</name>
</gene>
<evidence type="ECO:0000313" key="1">
    <source>
        <dbReference type="EMBL" id="SUM84686.1"/>
    </source>
</evidence>
<protein>
    <recommendedName>
        <fullName evidence="3">Genomic island nu Sa alpha2</fullName>
    </recommendedName>
</protein>
<dbReference type="AlphaFoldDB" id="A0A380HNZ6"/>
<name>A0A380HNZ6_STASA</name>
<organism evidence="1 2">
    <name type="scientific">Staphylococcus saprophyticus</name>
    <dbReference type="NCBI Taxonomy" id="29385"/>
    <lineage>
        <taxon>Bacteria</taxon>
        <taxon>Bacillati</taxon>
        <taxon>Bacillota</taxon>
        <taxon>Bacilli</taxon>
        <taxon>Bacillales</taxon>
        <taxon>Staphylococcaceae</taxon>
        <taxon>Staphylococcus</taxon>
    </lineage>
</organism>
<reference evidence="1 2" key="1">
    <citation type="submission" date="2018-06" db="EMBL/GenBank/DDBJ databases">
        <authorList>
            <consortium name="Pathogen Informatics"/>
            <person name="Doyle S."/>
        </authorList>
    </citation>
    <scope>NUCLEOTIDE SEQUENCE [LARGE SCALE GENOMIC DNA]</scope>
    <source>
        <strain evidence="1 2">NCTC7688</strain>
    </source>
</reference>
<proteinExistence type="predicted"/>
<dbReference type="RefSeq" id="WP_069826203.1">
    <property type="nucleotide sequence ID" value="NZ_JAFJNW010000089.1"/>
</dbReference>